<dbReference type="Gene3D" id="3.30.420.240">
    <property type="match status" value="1"/>
</dbReference>
<dbReference type="Proteomes" id="UP000676428">
    <property type="component" value="Chromosome"/>
</dbReference>
<accession>A0ABX8DME7</accession>
<dbReference type="Pfam" id="PF06056">
    <property type="entry name" value="Terminase_5"/>
    <property type="match status" value="1"/>
</dbReference>
<evidence type="ECO:0000313" key="5">
    <source>
        <dbReference type="Proteomes" id="UP000676428"/>
    </source>
</evidence>
<dbReference type="Pfam" id="PF17289">
    <property type="entry name" value="Terminase_6C"/>
    <property type="match status" value="1"/>
</dbReference>
<proteinExistence type="predicted"/>
<evidence type="ECO:0000259" key="2">
    <source>
        <dbReference type="Pfam" id="PF06056"/>
    </source>
</evidence>
<dbReference type="Gene3D" id="3.40.50.300">
    <property type="entry name" value="P-loop containing nucleotide triphosphate hydrolases"/>
    <property type="match status" value="1"/>
</dbReference>
<organism evidence="4 5">
    <name type="scientific">Shewanella dokdonensis</name>
    <dbReference type="NCBI Taxonomy" id="712036"/>
    <lineage>
        <taxon>Bacteria</taxon>
        <taxon>Pseudomonadati</taxon>
        <taxon>Pseudomonadota</taxon>
        <taxon>Gammaproteobacteria</taxon>
        <taxon>Alteromonadales</taxon>
        <taxon>Shewanellaceae</taxon>
        <taxon>Shewanella</taxon>
    </lineage>
</organism>
<evidence type="ECO:0000259" key="3">
    <source>
        <dbReference type="Pfam" id="PF17289"/>
    </source>
</evidence>
<reference evidence="4 5" key="1">
    <citation type="journal article" date="2012" name="Int. J. Syst. Evol. Microbiol.">
        <title>Shewanella dokdonensis sp. nov., isolated from seawater.</title>
        <authorList>
            <person name="Sung H.R."/>
            <person name="Yoon J.H."/>
            <person name="Ghim S.Y."/>
        </authorList>
    </citation>
    <scope>NUCLEOTIDE SEQUENCE [LARGE SCALE GENOMIC DNA]</scope>
    <source>
        <strain evidence="4 5">DSM 23626</strain>
    </source>
</reference>
<feature type="domain" description="Terminase ATPase subunit N-terminal" evidence="2">
    <location>
        <begin position="12"/>
        <end position="66"/>
    </location>
</feature>
<name>A0ABX8DME7_9GAMM</name>
<keyword evidence="1" id="KW-1188">Viral release from host cell</keyword>
<keyword evidence="5" id="KW-1185">Reference proteome</keyword>
<dbReference type="InterPro" id="IPR027417">
    <property type="entry name" value="P-loop_NTPase"/>
</dbReference>
<feature type="domain" description="Terminase large subunit gp17-like C-terminal" evidence="3">
    <location>
        <begin position="409"/>
        <end position="568"/>
    </location>
</feature>
<sequence length="585" mass="67162">MSPSRSCKPARASSKYLYWQGWYVRDISQHLAVPETTVSSWKKRDGWDDAKPIDRVDAALEMRMVQLIAKPDKDGRDFKEMDLLGRQLERIARITRYQNGGNEADLNPKVHHRNAGDKRKPVKNLITDEQRDKLWSAFNAQMFDYQRTWYQAGLSHRIRNILKSRQIGATYYFAHEALLDAIDTGRNQIFLSASKAQAHVFKQYILAFARDVAEVELSGDPIVLANGAILYFLGTNARTAQSYHGNLYLDEYFWIHKFQEFRKVASGMAMHKKWRQTYFSTPSSLNHDAYPFWSGALFNRGRSKAERITLDVSHPALSNGRACEDSQWRQVVTVDDAIRQGCNLFDPDTLHLEYSPEEYQNLLMCEFIDDSQSVFPMQMMQRCMVDAWEVWTDYKPFAPRPMGMREVWIGYDPAKGGQGDSAGCSVICPPAVKGGKHRIIEKHRWAGMDFEAQANQIRELTRRYHVTFIGIDTTGLGESVYQLVKKFFPATPFLYTPSLKAQMVIKAYDVISKGRLEFDAGWTDLAQAFMSIRKTLTASQRQVTYESSRSEETSHADIAWATIHALYNEPLDISDNATSMMEIYD</sequence>
<evidence type="ECO:0000313" key="4">
    <source>
        <dbReference type="EMBL" id="QVK24952.1"/>
    </source>
</evidence>
<gene>
    <name evidence="4" type="ORF">KHX94_19820</name>
</gene>
<dbReference type="InterPro" id="IPR035421">
    <property type="entry name" value="Terminase_6C"/>
</dbReference>
<dbReference type="InterPro" id="IPR010332">
    <property type="entry name" value="ATPase_terminase-su_N"/>
</dbReference>
<dbReference type="EMBL" id="CP074572">
    <property type="protein sequence ID" value="QVK24952.1"/>
    <property type="molecule type" value="Genomic_DNA"/>
</dbReference>
<evidence type="ECO:0000256" key="1">
    <source>
        <dbReference type="ARBA" id="ARBA00022612"/>
    </source>
</evidence>
<protein>
    <submittedName>
        <fullName evidence="4">Terminase ATPase subunit family protein</fullName>
    </submittedName>
</protein>
<dbReference type="Pfam" id="PF03237">
    <property type="entry name" value="Terminase_6N"/>
    <property type="match status" value="1"/>
</dbReference>